<dbReference type="PANTHER" id="PTHR33112">
    <property type="entry name" value="DOMAIN PROTEIN, PUTATIVE-RELATED"/>
    <property type="match status" value="1"/>
</dbReference>
<feature type="compositionally biased region" description="Polar residues" evidence="1">
    <location>
        <begin position="1006"/>
        <end position="1023"/>
    </location>
</feature>
<evidence type="ECO:0008006" key="4">
    <source>
        <dbReference type="Google" id="ProtNLM"/>
    </source>
</evidence>
<comment type="caution">
    <text evidence="2">The sequence shown here is derived from an EMBL/GenBank/DDBJ whole genome shotgun (WGS) entry which is preliminary data.</text>
</comment>
<feature type="region of interest" description="Disordered" evidence="1">
    <location>
        <begin position="327"/>
        <end position="369"/>
    </location>
</feature>
<evidence type="ECO:0000313" key="3">
    <source>
        <dbReference type="Proteomes" id="UP000310108"/>
    </source>
</evidence>
<feature type="region of interest" description="Disordered" evidence="1">
    <location>
        <begin position="442"/>
        <end position="520"/>
    </location>
</feature>
<dbReference type="Proteomes" id="UP000310108">
    <property type="component" value="Unassembled WGS sequence"/>
</dbReference>
<organism evidence="2 3">
    <name type="scientific">Colletotrichum tanaceti</name>
    <dbReference type="NCBI Taxonomy" id="1306861"/>
    <lineage>
        <taxon>Eukaryota</taxon>
        <taxon>Fungi</taxon>
        <taxon>Dikarya</taxon>
        <taxon>Ascomycota</taxon>
        <taxon>Pezizomycotina</taxon>
        <taxon>Sordariomycetes</taxon>
        <taxon>Hypocreomycetidae</taxon>
        <taxon>Glomerellales</taxon>
        <taxon>Glomerellaceae</taxon>
        <taxon>Colletotrichum</taxon>
        <taxon>Colletotrichum destructivum species complex</taxon>
    </lineage>
</organism>
<dbReference type="CDD" id="cd18186">
    <property type="entry name" value="BTB_POZ_ZBTB_KLHL-like"/>
    <property type="match status" value="1"/>
</dbReference>
<dbReference type="AlphaFoldDB" id="A0A4U6X7R4"/>
<evidence type="ECO:0000256" key="1">
    <source>
        <dbReference type="SAM" id="MobiDB-lite"/>
    </source>
</evidence>
<reference evidence="2 3" key="1">
    <citation type="journal article" date="2019" name="PLoS ONE">
        <title>Comparative genome analysis indicates high evolutionary potential of pathogenicity genes in Colletotrichum tanaceti.</title>
        <authorList>
            <person name="Lelwala R.V."/>
            <person name="Korhonen P.K."/>
            <person name="Young N.D."/>
            <person name="Scott J.B."/>
            <person name="Ades P.A."/>
            <person name="Gasser R.B."/>
            <person name="Taylor P.W.J."/>
        </authorList>
    </citation>
    <scope>NUCLEOTIDE SEQUENCE [LARGE SCALE GENOMIC DNA]</scope>
    <source>
        <strain evidence="2">BRIP57314</strain>
    </source>
</reference>
<gene>
    <name evidence="2" type="ORF">CTA1_7042</name>
</gene>
<dbReference type="PANTHER" id="PTHR33112:SF10">
    <property type="entry name" value="TOL"/>
    <property type="match status" value="1"/>
</dbReference>
<feature type="compositionally biased region" description="Basic and acidic residues" evidence="1">
    <location>
        <begin position="493"/>
        <end position="502"/>
    </location>
</feature>
<keyword evidence="3" id="KW-1185">Reference proteome</keyword>
<evidence type="ECO:0000313" key="2">
    <source>
        <dbReference type="EMBL" id="TKW51375.1"/>
    </source>
</evidence>
<accession>A0A4U6X7R4</accession>
<sequence>MTICDQCRTISQVAPAPADSTRIIFWECCQLEACEVFPQGIPKHFFEDYEATYELQGFKNWERASPYELWQFIPSEYMSCGLTNPGDKFVALSGIAKEFSRVLQDEYVVGLWIGDFINCLLWYVNDRALLGDASHVKRPEIYRSPSWSWASIDGSVTHPIVFELVGDYVIILDVSIEPSGGDLDGGLRRAQIIASGRLIQIHRPTRFNWNSMHYFGTFHPDVREEIVDTTYICLPLRELGVGRPYHSLWGLVIVPSSSETRRDTHLKIYKRVGVFRIDAGEPLEHLTQRKLEGWKDTAQTAWFDEDTPMSDQQHHVNVRFFCKLGSTPAQQHHRRHHTSSRLPLPSTMAPNGNPKARNGVGAVHGKPNTARRVVPAIPLPLDRRVKANAAAKQAAAAQAAAAAAVSFSPRPVLTNGSSLKIQNDADSLSPTPKTAEPKIAFREEEKPTADDSAPAVFGSDSEGGDDLKEREATDSQESSAAMPTPSTTETSESTDKPAERDVPTPAEHTLQDHNRITSPPAIRSAKKENISQLPPAFRPPPVIPPNRYNMPPAGHNGARPSAVVINGTSHRGPRSVHNGPPHMHGPRQSNGSLQFGGFASNSSSPAPPHSGGFMPPPGMPHPDGRSFPGAANGYHHQMPYGTEFVPGTAVDGFGRPLPGYTGMEQYPPPMNGYGPSTPHSFQGSHSSVHADEPGAYSHFPAPGIPNGTALVDDARPHPPPAGAFGGPPQRMMPGPIPPPHMMHPGPEHQGLDDMAAYLRSQFRDTAFADCTLELRYLDDRAPPVRLPGHRLVLARSQAVRNILESDGYESSPPGANRTILLQSDDRYLRSDAFWMAVQHLYAFPLLDLPEPSANGSFTLAGSADDRFDFALGYAAAGHLLGWQPIVIRGLEIASHSLSWSTIERALGFALGDVPGRASADRHTQFAYGEPVQILMNGVISFLINNFPPDFTLDKSVADPEQFARIPYVPATPAAREGSPADPHEPAVQDRRPRAMHIQFGDLALGSDSSSKGPESTPRSLSQRSIRSTLSTVLINLPFAYLKPALESSGYGNVNGWASIEARHQIMREVVNEREARRVKAVDAVRSGAVPHAEAVFYGLQSAEPRQSEEWHGLGWREDVVSYVNGDAPSLGRQWAPLMAQTNGVDHAETASRPAYP</sequence>
<name>A0A4U6X7R4_9PEZI</name>
<protein>
    <recommendedName>
        <fullName evidence="4">BTB domain-containing protein</fullName>
    </recommendedName>
</protein>
<proteinExistence type="predicted"/>
<dbReference type="STRING" id="1306861.A0A4U6X7R4"/>
<feature type="region of interest" description="Disordered" evidence="1">
    <location>
        <begin position="970"/>
        <end position="1023"/>
    </location>
</feature>
<dbReference type="EMBL" id="PJEX01000311">
    <property type="protein sequence ID" value="TKW51375.1"/>
    <property type="molecule type" value="Genomic_DNA"/>
</dbReference>
<feature type="compositionally biased region" description="Low complexity" evidence="1">
    <location>
        <begin position="477"/>
        <end position="491"/>
    </location>
</feature>
<feature type="compositionally biased region" description="Basic and acidic residues" evidence="1">
    <location>
        <begin position="981"/>
        <end position="992"/>
    </location>
</feature>